<keyword evidence="5" id="KW-1185">Reference proteome</keyword>
<dbReference type="Proteomes" id="UP000664132">
    <property type="component" value="Unassembled WGS sequence"/>
</dbReference>
<dbReference type="EMBL" id="JAFJYH010000388">
    <property type="protein sequence ID" value="KAG4412324.1"/>
    <property type="molecule type" value="Genomic_DNA"/>
</dbReference>
<accession>A0A8H7SZB6</accession>
<dbReference type="InterPro" id="IPR050426">
    <property type="entry name" value="Glycosyltransferase_28"/>
</dbReference>
<dbReference type="PANTHER" id="PTHR48050">
    <property type="entry name" value="STEROL 3-BETA-GLUCOSYLTRANSFERASE"/>
    <property type="match status" value="1"/>
</dbReference>
<gene>
    <name evidence="4" type="ORF">IFR04_014543</name>
</gene>
<keyword evidence="1" id="KW-0808">Transferase</keyword>
<evidence type="ECO:0000313" key="4">
    <source>
        <dbReference type="EMBL" id="KAG4412324.1"/>
    </source>
</evidence>
<dbReference type="InterPro" id="IPR002213">
    <property type="entry name" value="UDP_glucos_trans"/>
</dbReference>
<dbReference type="CDD" id="cd03784">
    <property type="entry name" value="GT1_Gtf-like"/>
    <property type="match status" value="1"/>
</dbReference>
<protein>
    <recommendedName>
        <fullName evidence="3">Erythromycin biosynthesis protein CIII-like C-terminal domain-containing protein</fullName>
    </recommendedName>
</protein>
<comment type="caution">
    <text evidence="4">The sequence shown here is derived from an EMBL/GenBank/DDBJ whole genome shotgun (WGS) entry which is preliminary data.</text>
</comment>
<dbReference type="InterPro" id="IPR010610">
    <property type="entry name" value="EryCIII-like_C"/>
</dbReference>
<dbReference type="SUPFAM" id="SSF53756">
    <property type="entry name" value="UDP-Glycosyltransferase/glycogen phosphorylase"/>
    <property type="match status" value="1"/>
</dbReference>
<evidence type="ECO:0000259" key="3">
    <source>
        <dbReference type="Pfam" id="PF06722"/>
    </source>
</evidence>
<proteinExistence type="predicted"/>
<evidence type="ECO:0000313" key="5">
    <source>
        <dbReference type="Proteomes" id="UP000664132"/>
    </source>
</evidence>
<reference evidence="4" key="1">
    <citation type="submission" date="2021-02" db="EMBL/GenBank/DDBJ databases">
        <title>Genome sequence Cadophora malorum strain M34.</title>
        <authorList>
            <person name="Stefanovic E."/>
            <person name="Vu D."/>
            <person name="Scully C."/>
            <person name="Dijksterhuis J."/>
            <person name="Roader J."/>
            <person name="Houbraken J."/>
        </authorList>
    </citation>
    <scope>NUCLEOTIDE SEQUENCE</scope>
    <source>
        <strain evidence="4">M34</strain>
    </source>
</reference>
<dbReference type="GO" id="GO:0016758">
    <property type="term" value="F:hexosyltransferase activity"/>
    <property type="evidence" value="ECO:0007669"/>
    <property type="project" value="UniProtKB-ARBA"/>
</dbReference>
<evidence type="ECO:0000256" key="2">
    <source>
        <dbReference type="SAM" id="MobiDB-lite"/>
    </source>
</evidence>
<dbReference type="PANTHER" id="PTHR48050:SF13">
    <property type="entry name" value="STEROL 3-BETA-GLUCOSYLTRANSFERASE UGT80A2"/>
    <property type="match status" value="1"/>
</dbReference>
<name>A0A8H7SZB6_9HELO</name>
<dbReference type="GO" id="GO:0008194">
    <property type="term" value="F:UDP-glycosyltransferase activity"/>
    <property type="evidence" value="ECO:0007669"/>
    <property type="project" value="InterPro"/>
</dbReference>
<feature type="region of interest" description="Disordered" evidence="2">
    <location>
        <begin position="165"/>
        <end position="195"/>
    </location>
</feature>
<organism evidence="4 5">
    <name type="scientific">Cadophora malorum</name>
    <dbReference type="NCBI Taxonomy" id="108018"/>
    <lineage>
        <taxon>Eukaryota</taxon>
        <taxon>Fungi</taxon>
        <taxon>Dikarya</taxon>
        <taxon>Ascomycota</taxon>
        <taxon>Pezizomycotina</taxon>
        <taxon>Leotiomycetes</taxon>
        <taxon>Helotiales</taxon>
        <taxon>Ploettnerulaceae</taxon>
        <taxon>Cadophora</taxon>
    </lineage>
</organism>
<dbReference type="OrthoDB" id="5835829at2759"/>
<dbReference type="Gene3D" id="3.40.50.2000">
    <property type="entry name" value="Glycogen Phosphorylase B"/>
    <property type="match status" value="2"/>
</dbReference>
<dbReference type="AlphaFoldDB" id="A0A8H7SZB6"/>
<sequence>MTATKPHLLFCATPVYGHVMPIRAVAKQIIGKGYDVTFLTGSEYQEKIESIGANFVSLQGDADFTEDKIGSMVKEFLNTVPPPSSDAIVTKGFVDMVPSQHEGVQRALRSIVEQDSDARIVIVFEGSFRGTFPTKFGAPGIQPLGHIGLGVVPASLTSIDTRPYGKGLKYDPSPEGRATNMAAHKKDNQERFSGSQKRWKEVMTSLGASAPDMAWRDTSYRLADIFIQMCSPSIEYPRSDAPSTFRFSGGLPKGFRDRMTAKPSWWNDILNKGDREIVFVSQGTLALNPVDLMIPTMNALKDRDDIITVCALGKTGATLPKGTEVPANARVEDFIPYDDILEYADVFITNGGYGSLQHSLSNGVPLIVGGEGADKPENAMRVEFSGAGIDLKTAHPTEEALYEAVMKVLQNPKYKMRAVEIKKEMESYDPIEVIVNSIAEAANGHKL</sequence>
<evidence type="ECO:0000256" key="1">
    <source>
        <dbReference type="ARBA" id="ARBA00022679"/>
    </source>
</evidence>
<dbReference type="FunFam" id="3.40.50.2000:FF:000072">
    <property type="entry name" value="Glycosyl transferase"/>
    <property type="match status" value="1"/>
</dbReference>
<feature type="domain" description="Erythromycin biosynthesis protein CIII-like C-terminal" evidence="3">
    <location>
        <begin position="319"/>
        <end position="435"/>
    </location>
</feature>
<dbReference type="Pfam" id="PF06722">
    <property type="entry name" value="EryCIII-like_C"/>
    <property type="match status" value="1"/>
</dbReference>